<evidence type="ECO:0000256" key="1">
    <source>
        <dbReference type="ARBA" id="ARBA00004613"/>
    </source>
</evidence>
<feature type="compositionally biased region" description="Low complexity" evidence="3">
    <location>
        <begin position="44"/>
        <end position="54"/>
    </location>
</feature>
<dbReference type="InterPro" id="IPR051398">
    <property type="entry name" value="Polysacch_Deacetylase"/>
</dbReference>
<keyword evidence="2 4" id="KW-0732">Signal</keyword>
<accession>A0ABS7G419</accession>
<proteinExistence type="predicted"/>
<dbReference type="Pfam" id="PF01522">
    <property type="entry name" value="Polysacc_deac_1"/>
    <property type="match status" value="1"/>
</dbReference>
<sequence>MTVRTSKTLRVLAAASSAASLAACGGAGDTASNAARAAHREPAPARATARPADPAEIGANELGLVPVLMYHRIIARPQTVYDRTPADLRAEFDRLAAGGYVPVTAADFATGRIDVPAGRHPVVLTFDDSVPSQLRFGADGAPAPDTAVGILLAAARRHPGFRPVATMYVNADPFGERGGRRSLGWLHAHGFEVGNHTTTHRDLGSATAAQVRQEIGGNQRAVQAAVPGLAVRTLALPFGIAPKQAALAARGEYKGTVYDNKGVFLVGANPAPSPYAASFDPLRIPRIRSQGRHGQDANLTSARWLDRLAAKGGGRYTSDGDPAVISYPRTTTTRIAPSWRARARPY</sequence>
<comment type="subcellular location">
    <subcellularLocation>
        <location evidence="1">Secreted</location>
    </subcellularLocation>
</comment>
<dbReference type="InterPro" id="IPR011330">
    <property type="entry name" value="Glyco_hydro/deAcase_b/a-brl"/>
</dbReference>
<comment type="caution">
    <text evidence="6">The sequence shown here is derived from an EMBL/GenBank/DDBJ whole genome shotgun (WGS) entry which is preliminary data.</text>
</comment>
<dbReference type="PANTHER" id="PTHR34216:SF3">
    <property type="entry name" value="POLY-BETA-1,6-N-ACETYL-D-GLUCOSAMINE N-DEACETYLASE"/>
    <property type="match status" value="1"/>
</dbReference>
<feature type="region of interest" description="Disordered" evidence="3">
    <location>
        <begin position="33"/>
        <end position="54"/>
    </location>
</feature>
<dbReference type="Gene3D" id="3.20.20.370">
    <property type="entry name" value="Glycoside hydrolase/deacetylase"/>
    <property type="match status" value="1"/>
</dbReference>
<protein>
    <submittedName>
        <fullName evidence="6">Polysaccharide deacetylase family protein</fullName>
    </submittedName>
</protein>
<evidence type="ECO:0000259" key="5">
    <source>
        <dbReference type="Pfam" id="PF01522"/>
    </source>
</evidence>
<evidence type="ECO:0000313" key="7">
    <source>
        <dbReference type="Proteomes" id="UP000774570"/>
    </source>
</evidence>
<dbReference type="InterPro" id="IPR002509">
    <property type="entry name" value="NODB_dom"/>
</dbReference>
<reference evidence="6 7" key="1">
    <citation type="submission" date="2021-07" db="EMBL/GenBank/DDBJ databases">
        <title>Actinomadura sp. PM05-2 isolated from lichen.</title>
        <authorList>
            <person name="Somphong A."/>
            <person name="Phongsopitanun W."/>
            <person name="Tanasupawat S."/>
            <person name="Peongsungnone V."/>
        </authorList>
    </citation>
    <scope>NUCLEOTIDE SEQUENCE [LARGE SCALE GENOMIC DNA]</scope>
    <source>
        <strain evidence="6 7">PM05-2</strain>
    </source>
</reference>
<feature type="chain" id="PRO_5045522141" evidence="4">
    <location>
        <begin position="23"/>
        <end position="346"/>
    </location>
</feature>
<evidence type="ECO:0000256" key="4">
    <source>
        <dbReference type="SAM" id="SignalP"/>
    </source>
</evidence>
<dbReference type="EMBL" id="JAIBOA010000023">
    <property type="protein sequence ID" value="MBW8486398.1"/>
    <property type="molecule type" value="Genomic_DNA"/>
</dbReference>
<evidence type="ECO:0000256" key="3">
    <source>
        <dbReference type="SAM" id="MobiDB-lite"/>
    </source>
</evidence>
<dbReference type="Proteomes" id="UP000774570">
    <property type="component" value="Unassembled WGS sequence"/>
</dbReference>
<evidence type="ECO:0000256" key="2">
    <source>
        <dbReference type="ARBA" id="ARBA00022729"/>
    </source>
</evidence>
<evidence type="ECO:0000313" key="6">
    <source>
        <dbReference type="EMBL" id="MBW8486398.1"/>
    </source>
</evidence>
<name>A0ABS7G419_9ACTN</name>
<dbReference type="SUPFAM" id="SSF88713">
    <property type="entry name" value="Glycoside hydrolase/deacetylase"/>
    <property type="match status" value="1"/>
</dbReference>
<organism evidence="6 7">
    <name type="scientific">Actinomadura parmotrematis</name>
    <dbReference type="NCBI Taxonomy" id="2864039"/>
    <lineage>
        <taxon>Bacteria</taxon>
        <taxon>Bacillati</taxon>
        <taxon>Actinomycetota</taxon>
        <taxon>Actinomycetes</taxon>
        <taxon>Streptosporangiales</taxon>
        <taxon>Thermomonosporaceae</taxon>
        <taxon>Actinomadura</taxon>
    </lineage>
</organism>
<keyword evidence="7" id="KW-1185">Reference proteome</keyword>
<feature type="signal peptide" evidence="4">
    <location>
        <begin position="1"/>
        <end position="22"/>
    </location>
</feature>
<dbReference type="PROSITE" id="PS51257">
    <property type="entry name" value="PROKAR_LIPOPROTEIN"/>
    <property type="match status" value="1"/>
</dbReference>
<dbReference type="PANTHER" id="PTHR34216">
    <property type="match status" value="1"/>
</dbReference>
<feature type="domain" description="NodB homology" evidence="5">
    <location>
        <begin position="119"/>
        <end position="249"/>
    </location>
</feature>
<gene>
    <name evidence="6" type="ORF">K1Y72_28800</name>
</gene>